<gene>
    <name evidence="1" type="ORF">LN736_16920</name>
</gene>
<protein>
    <submittedName>
        <fullName evidence="1">Aspartyl-phosphate phosphatase Spo0E family protein</fullName>
    </submittedName>
</protein>
<dbReference type="Proteomes" id="UP001165422">
    <property type="component" value="Unassembled WGS sequence"/>
</dbReference>
<comment type="caution">
    <text evidence="1">The sequence shown here is derived from an EMBL/GenBank/DDBJ whole genome shotgun (WGS) entry which is preliminary data.</text>
</comment>
<proteinExistence type="predicted"/>
<dbReference type="EMBL" id="JAJJPB010000035">
    <property type="protein sequence ID" value="MCC9296529.1"/>
    <property type="molecule type" value="Genomic_DNA"/>
</dbReference>
<dbReference type="InterPro" id="IPR037208">
    <property type="entry name" value="Spo0E-like_sf"/>
</dbReference>
<reference evidence="1" key="1">
    <citation type="submission" date="2021-11" db="EMBL/GenBank/DDBJ databases">
        <authorList>
            <person name="Qingchun L."/>
            <person name="Dong Z."/>
            <person name="Zongwei Q."/>
            <person name="Jia Z."/>
            <person name="Duotao L."/>
        </authorList>
    </citation>
    <scope>NUCLEOTIDE SEQUENCE</scope>
    <source>
        <strain evidence="1">WLY-B-L2</strain>
    </source>
</reference>
<sequence length="43" mass="5267">MEKLKEKLREYIDLYGLSDERTIEISQELDELIVQKMKEHEDK</sequence>
<organism evidence="1 2">
    <name type="scientific">Clostridium aromativorans</name>
    <dbReference type="NCBI Taxonomy" id="2836848"/>
    <lineage>
        <taxon>Bacteria</taxon>
        <taxon>Bacillati</taxon>
        <taxon>Bacillota</taxon>
        <taxon>Clostridia</taxon>
        <taxon>Eubacteriales</taxon>
        <taxon>Clostridiaceae</taxon>
        <taxon>Clostridium</taxon>
    </lineage>
</organism>
<evidence type="ECO:0000313" key="2">
    <source>
        <dbReference type="Proteomes" id="UP001165422"/>
    </source>
</evidence>
<dbReference type="SUPFAM" id="SSF140500">
    <property type="entry name" value="BAS1536-like"/>
    <property type="match status" value="1"/>
</dbReference>
<name>A0ABS8N9P4_9CLOT</name>
<keyword evidence="2" id="KW-1185">Reference proteome</keyword>
<dbReference type="Pfam" id="PF09388">
    <property type="entry name" value="SpoOE-like"/>
    <property type="match status" value="1"/>
</dbReference>
<dbReference type="Gene3D" id="4.10.280.10">
    <property type="entry name" value="Helix-loop-helix DNA-binding domain"/>
    <property type="match status" value="1"/>
</dbReference>
<evidence type="ECO:0000313" key="1">
    <source>
        <dbReference type="EMBL" id="MCC9296529.1"/>
    </source>
</evidence>
<dbReference type="InterPro" id="IPR018540">
    <property type="entry name" value="Spo0E-like"/>
</dbReference>
<dbReference type="InterPro" id="IPR036638">
    <property type="entry name" value="HLH_DNA-bd_sf"/>
</dbReference>
<accession>A0ABS8N9P4</accession>
<dbReference type="RefSeq" id="WP_229982053.1">
    <property type="nucleotide sequence ID" value="NZ_JAJJPB010000035.1"/>
</dbReference>